<gene>
    <name evidence="7" type="ORF">CHS0354_031198</name>
</gene>
<dbReference type="EMBL" id="JAEAOA010001867">
    <property type="protein sequence ID" value="KAK3612124.1"/>
    <property type="molecule type" value="Genomic_DNA"/>
</dbReference>
<comment type="function">
    <text evidence="5">Component of the commander complex that is essential for endosomal recycling of transmembrane cargos; the commander complex is composed of the CCC subcomplex and the retriever subcomplex. Component of the retriever complex, which is a heterotrimeric complex related to retromer cargo-selective complex (CSC) and essential for retromer-independent retrieval and recycling of numerous cargos such as integrin alpha-5/beta-1 (ITGA5:ITGB1). The recruitment of the retriever complex to the endosomal membrane involves CCC and WASH complexes. In the endosomes, drives the retriever and recycling of NxxY-motif-containing cargo proteins by coupling to SNX17, a cargo essential for the homeostatic maintenance of numerous cell surface proteins associated with processes that include cell migration, cell adhesion, nutrient supply and cell signaling.</text>
</comment>
<comment type="subunit">
    <text evidence="6">Component of the commander complex that is essential for endosomal recycling of transmembrane cargos; the commander complex is composed of the CCC subcomplex and the retriever subcomplex. Component of the heterotrimeric retriever complex consisting of VPS26C, VPS29 and VPS35L; within the complex interacts with VPS35L. Interacts with SNX17 (via C-terminus); the interaction is direct and associates SNX17 with the retriever complex. Interacts with SNX31; the interaction is direct.</text>
</comment>
<dbReference type="FunFam" id="2.60.40.640:FF:000008">
    <property type="entry name" value="Down syndrome critical region protein 3"/>
    <property type="match status" value="1"/>
</dbReference>
<dbReference type="FunFam" id="2.60.40.640:FF:000009">
    <property type="entry name" value="Down syndrome critical region protein 3"/>
    <property type="match status" value="1"/>
</dbReference>
<evidence type="ECO:0000313" key="7">
    <source>
        <dbReference type="EMBL" id="KAK3612124.1"/>
    </source>
</evidence>
<dbReference type="GO" id="GO:0006886">
    <property type="term" value="P:intracellular protein transport"/>
    <property type="evidence" value="ECO:0007669"/>
    <property type="project" value="InterPro"/>
</dbReference>
<accession>A0AAE0TLG1</accession>
<keyword evidence="3" id="KW-0967">Endosome</keyword>
<comment type="similarity">
    <text evidence="2">Belongs to the VPS26 family.</text>
</comment>
<dbReference type="InterPro" id="IPR014752">
    <property type="entry name" value="Arrestin-like_C"/>
</dbReference>
<organism evidence="7 8">
    <name type="scientific">Potamilus streckersoni</name>
    <dbReference type="NCBI Taxonomy" id="2493646"/>
    <lineage>
        <taxon>Eukaryota</taxon>
        <taxon>Metazoa</taxon>
        <taxon>Spiralia</taxon>
        <taxon>Lophotrochozoa</taxon>
        <taxon>Mollusca</taxon>
        <taxon>Bivalvia</taxon>
        <taxon>Autobranchia</taxon>
        <taxon>Heteroconchia</taxon>
        <taxon>Palaeoheterodonta</taxon>
        <taxon>Unionida</taxon>
        <taxon>Unionoidea</taxon>
        <taxon>Unionidae</taxon>
        <taxon>Ambleminae</taxon>
        <taxon>Lampsilini</taxon>
        <taxon>Potamilus</taxon>
    </lineage>
</organism>
<evidence type="ECO:0000256" key="5">
    <source>
        <dbReference type="ARBA" id="ARBA00093280"/>
    </source>
</evidence>
<dbReference type="PANTHER" id="PTHR12233">
    <property type="entry name" value="VACUOLAR PROTEIN SORTING 26 RELATED"/>
    <property type="match status" value="1"/>
</dbReference>
<reference evidence="7" key="3">
    <citation type="submission" date="2023-05" db="EMBL/GenBank/DDBJ databases">
        <authorList>
            <person name="Smith C.H."/>
        </authorList>
    </citation>
    <scope>NUCLEOTIDE SEQUENCE</scope>
    <source>
        <strain evidence="7">CHS0354</strain>
        <tissue evidence="7">Mantle</tissue>
    </source>
</reference>
<evidence type="ECO:0000256" key="3">
    <source>
        <dbReference type="ARBA" id="ARBA00022753"/>
    </source>
</evidence>
<dbReference type="Proteomes" id="UP001195483">
    <property type="component" value="Unassembled WGS sequence"/>
</dbReference>
<reference evidence="7" key="1">
    <citation type="journal article" date="2021" name="Genome Biol. Evol.">
        <title>A High-Quality Reference Genome for a Parasitic Bivalve with Doubly Uniparental Inheritance (Bivalvia: Unionida).</title>
        <authorList>
            <person name="Smith C.H."/>
        </authorList>
    </citation>
    <scope>NUCLEOTIDE SEQUENCE</scope>
    <source>
        <strain evidence="7">CHS0354</strain>
    </source>
</reference>
<comment type="subcellular location">
    <subcellularLocation>
        <location evidence="1">Endosome</location>
    </subcellularLocation>
</comment>
<protein>
    <recommendedName>
        <fullName evidence="4">Vacuolar protein sorting-associated protein 26C</fullName>
    </recommendedName>
</protein>
<dbReference type="InterPro" id="IPR028934">
    <property type="entry name" value="Vps26-related"/>
</dbReference>
<evidence type="ECO:0000256" key="1">
    <source>
        <dbReference type="ARBA" id="ARBA00004177"/>
    </source>
</evidence>
<dbReference type="Gene3D" id="2.60.40.640">
    <property type="match status" value="2"/>
</dbReference>
<evidence type="ECO:0000313" key="8">
    <source>
        <dbReference type="Proteomes" id="UP001195483"/>
    </source>
</evidence>
<evidence type="ECO:0000256" key="6">
    <source>
        <dbReference type="ARBA" id="ARBA00093474"/>
    </source>
</evidence>
<name>A0AAE0TLG1_9BIVA</name>
<comment type="caution">
    <text evidence="7">The sequence shown here is derived from an EMBL/GenBank/DDBJ whole genome shotgun (WGS) entry which is preliminary data.</text>
</comment>
<dbReference type="Pfam" id="PF03643">
    <property type="entry name" value="Vps26"/>
    <property type="match status" value="1"/>
</dbReference>
<evidence type="ECO:0000256" key="4">
    <source>
        <dbReference type="ARBA" id="ARBA00067597"/>
    </source>
</evidence>
<evidence type="ECO:0000256" key="2">
    <source>
        <dbReference type="ARBA" id="ARBA00009100"/>
    </source>
</evidence>
<reference evidence="7" key="2">
    <citation type="journal article" date="2021" name="Genome Biol. Evol.">
        <title>Developing a high-quality reference genome for a parasitic bivalve with doubly uniparental inheritance (Bivalvia: Unionida).</title>
        <authorList>
            <person name="Smith C.H."/>
        </authorList>
    </citation>
    <scope>NUCLEOTIDE SEQUENCE</scope>
    <source>
        <strain evidence="7">CHS0354</strain>
        <tissue evidence="7">Mantle</tissue>
    </source>
</reference>
<dbReference type="AlphaFoldDB" id="A0AAE0TLG1"/>
<sequence>MAIVDIRLKKVNKIYSEGDIVAGVVVVTSKGDLQHQGINLAIEGIVNLQLSAKSVGLFEAFYNSIKPIHLLNYTLEIAKPGKLPSGKTEMAFEVPLKAKGNKVLYETYHGVFVNIQYQIKVEMKRSLLSKDLSKMCEFIVEYKSQEETAKLKPIPFTITPETLTNIKEKGRVPKFKVKGKIDSSVMCITKPLTGELVLESCETPVKSIEIQLVRVETCGCAEGYAKESTEIQNIQIADGDVCRGLHIPIYMVFPRLFTCPTLVTNNFKVEFEINIVVVFRDDYLITENFPIKLTRF</sequence>
<dbReference type="GO" id="GO:0005768">
    <property type="term" value="C:endosome"/>
    <property type="evidence" value="ECO:0007669"/>
    <property type="project" value="UniProtKB-SubCell"/>
</dbReference>
<proteinExistence type="inferred from homology"/>
<keyword evidence="8" id="KW-1185">Reference proteome</keyword>